<dbReference type="InterPro" id="IPR036390">
    <property type="entry name" value="WH_DNA-bd_sf"/>
</dbReference>
<dbReference type="SMART" id="SM00345">
    <property type="entry name" value="HTH_GNTR"/>
    <property type="match status" value="1"/>
</dbReference>
<keyword evidence="2" id="KW-0238">DNA-binding</keyword>
<dbReference type="InterPro" id="IPR011711">
    <property type="entry name" value="GntR_C"/>
</dbReference>
<dbReference type="SMART" id="SM00895">
    <property type="entry name" value="FCD"/>
    <property type="match status" value="1"/>
</dbReference>
<dbReference type="SUPFAM" id="SSF46785">
    <property type="entry name" value="Winged helix' DNA-binding domain"/>
    <property type="match status" value="1"/>
</dbReference>
<dbReference type="InterPro" id="IPR036388">
    <property type="entry name" value="WH-like_DNA-bd_sf"/>
</dbReference>
<accession>A0A6L8V9F0</accession>
<dbReference type="InterPro" id="IPR008920">
    <property type="entry name" value="TF_FadR/GntR_C"/>
</dbReference>
<dbReference type="Proteomes" id="UP000481087">
    <property type="component" value="Unassembled WGS sequence"/>
</dbReference>
<dbReference type="EMBL" id="WTUZ01000039">
    <property type="protein sequence ID" value="MZQ86302.1"/>
    <property type="molecule type" value="Genomic_DNA"/>
</dbReference>
<gene>
    <name evidence="5" type="ORF">GQF01_29790</name>
</gene>
<dbReference type="PANTHER" id="PTHR43537:SF24">
    <property type="entry name" value="GLUCONATE OPERON TRANSCRIPTIONAL REPRESSOR"/>
    <property type="match status" value="1"/>
</dbReference>
<dbReference type="GO" id="GO:0003677">
    <property type="term" value="F:DNA binding"/>
    <property type="evidence" value="ECO:0007669"/>
    <property type="project" value="UniProtKB-KW"/>
</dbReference>
<dbReference type="PANTHER" id="PTHR43537">
    <property type="entry name" value="TRANSCRIPTIONAL REGULATOR, GNTR FAMILY"/>
    <property type="match status" value="1"/>
</dbReference>
<dbReference type="PROSITE" id="PS50949">
    <property type="entry name" value="HTH_GNTR"/>
    <property type="match status" value="1"/>
</dbReference>
<dbReference type="Gene3D" id="1.10.10.10">
    <property type="entry name" value="Winged helix-like DNA-binding domain superfamily/Winged helix DNA-binding domain"/>
    <property type="match status" value="1"/>
</dbReference>
<keyword evidence="6" id="KW-1185">Reference proteome</keyword>
<sequence>MSDIIKVPSVNNEVYDRLKQRITLGVIPPGKKISIRTIAELFGVSTMPVREALRMLQAEGFITFERRSVTVNELSVEEVKQMFTIRKHLEMLAAEWSLEQVTNHDLGVLEDILESMANPNMDVTEWRKLNKLFHLRFYECSKSSHVLDLIKNVWDKVEPYMTIYSSSVDDFQEAHIQHREILDLIQQRNLPQLLEKISDHLIYTCDVVLKALSNKK</sequence>
<dbReference type="Pfam" id="PF07729">
    <property type="entry name" value="FCD"/>
    <property type="match status" value="1"/>
</dbReference>
<dbReference type="GO" id="GO:0003700">
    <property type="term" value="F:DNA-binding transcription factor activity"/>
    <property type="evidence" value="ECO:0007669"/>
    <property type="project" value="InterPro"/>
</dbReference>
<proteinExistence type="predicted"/>
<feature type="domain" description="HTH gntR-type" evidence="4">
    <location>
        <begin position="8"/>
        <end position="74"/>
    </location>
</feature>
<keyword evidence="3" id="KW-0804">Transcription</keyword>
<name>A0A6L8V9F0_9BACL</name>
<dbReference type="CDD" id="cd07377">
    <property type="entry name" value="WHTH_GntR"/>
    <property type="match status" value="1"/>
</dbReference>
<evidence type="ECO:0000256" key="1">
    <source>
        <dbReference type="ARBA" id="ARBA00023015"/>
    </source>
</evidence>
<dbReference type="SUPFAM" id="SSF48008">
    <property type="entry name" value="GntR ligand-binding domain-like"/>
    <property type="match status" value="1"/>
</dbReference>
<dbReference type="InterPro" id="IPR000524">
    <property type="entry name" value="Tscrpt_reg_HTH_GntR"/>
</dbReference>
<evidence type="ECO:0000259" key="4">
    <source>
        <dbReference type="PROSITE" id="PS50949"/>
    </source>
</evidence>
<keyword evidence="1" id="KW-0805">Transcription regulation</keyword>
<evidence type="ECO:0000256" key="3">
    <source>
        <dbReference type="ARBA" id="ARBA00023163"/>
    </source>
</evidence>
<protein>
    <submittedName>
        <fullName evidence="5">FCD domain-containing protein</fullName>
    </submittedName>
</protein>
<evidence type="ECO:0000313" key="6">
    <source>
        <dbReference type="Proteomes" id="UP000481087"/>
    </source>
</evidence>
<comment type="caution">
    <text evidence="5">The sequence shown here is derived from an EMBL/GenBank/DDBJ whole genome shotgun (WGS) entry which is preliminary data.</text>
</comment>
<dbReference type="AlphaFoldDB" id="A0A6L8V9F0"/>
<dbReference type="Gene3D" id="1.20.120.530">
    <property type="entry name" value="GntR ligand-binding domain-like"/>
    <property type="match status" value="1"/>
</dbReference>
<evidence type="ECO:0000313" key="5">
    <source>
        <dbReference type="EMBL" id="MZQ86302.1"/>
    </source>
</evidence>
<dbReference type="Pfam" id="PF00392">
    <property type="entry name" value="GntR"/>
    <property type="match status" value="1"/>
</dbReference>
<evidence type="ECO:0000256" key="2">
    <source>
        <dbReference type="ARBA" id="ARBA00023125"/>
    </source>
</evidence>
<reference evidence="5 6" key="1">
    <citation type="submission" date="2019-12" db="EMBL/GenBank/DDBJ databases">
        <title>Paenibacillus sp. nov. sp. isolated from soil.</title>
        <authorList>
            <person name="Kim J."/>
            <person name="Jeong S.E."/>
            <person name="Jung H.S."/>
            <person name="Jeon C.O."/>
        </authorList>
    </citation>
    <scope>NUCLEOTIDE SEQUENCE [LARGE SCALE GENOMIC DNA]</scope>
    <source>
        <strain evidence="5 6">5J-6</strain>
    </source>
</reference>
<organism evidence="5 6">
    <name type="scientific">Paenibacillus silvestris</name>
    <dbReference type="NCBI Taxonomy" id="2606219"/>
    <lineage>
        <taxon>Bacteria</taxon>
        <taxon>Bacillati</taxon>
        <taxon>Bacillota</taxon>
        <taxon>Bacilli</taxon>
        <taxon>Bacillales</taxon>
        <taxon>Paenibacillaceae</taxon>
        <taxon>Paenibacillus</taxon>
    </lineage>
</organism>
<dbReference type="RefSeq" id="WP_161410729.1">
    <property type="nucleotide sequence ID" value="NZ_WTUZ01000039.1"/>
</dbReference>